<dbReference type="SUPFAM" id="SSF56112">
    <property type="entry name" value="Protein kinase-like (PK-like)"/>
    <property type="match status" value="1"/>
</dbReference>
<dbReference type="EMBL" id="AMGX01000009">
    <property type="protein sequence ID" value="EXJ70182.1"/>
    <property type="molecule type" value="Genomic_DNA"/>
</dbReference>
<dbReference type="Pfam" id="PF14479">
    <property type="entry name" value="HeLo"/>
    <property type="match status" value="1"/>
</dbReference>
<dbReference type="HOGENOM" id="CLU_017444_0_0_1"/>
<dbReference type="PROSITE" id="PS50011">
    <property type="entry name" value="PROTEIN_KINASE_DOM"/>
    <property type="match status" value="1"/>
</dbReference>
<comment type="caution">
    <text evidence="2">The sequence shown here is derived from an EMBL/GenBank/DDBJ whole genome shotgun (WGS) entry which is preliminary data.</text>
</comment>
<dbReference type="InterPro" id="IPR038305">
    <property type="entry name" value="HeLo_sf"/>
</dbReference>
<dbReference type="RefSeq" id="XP_007745034.1">
    <property type="nucleotide sequence ID" value="XM_007746844.1"/>
</dbReference>
<evidence type="ECO:0000313" key="2">
    <source>
        <dbReference type="EMBL" id="EXJ70182.1"/>
    </source>
</evidence>
<keyword evidence="2" id="KW-0723">Serine/threonine-protein kinase</keyword>
<dbReference type="Gene3D" id="1.20.120.1020">
    <property type="entry name" value="Prion-inhibition and propagation, HeLo domain"/>
    <property type="match status" value="1"/>
</dbReference>
<dbReference type="InterPro" id="IPR000719">
    <property type="entry name" value="Prot_kinase_dom"/>
</dbReference>
<keyword evidence="2" id="KW-0808">Transferase</keyword>
<proteinExistence type="predicted"/>
<name>W9WPR0_9EURO</name>
<gene>
    <name evidence="2" type="ORF">A1O5_06250</name>
</gene>
<dbReference type="PANTHER" id="PTHR37542">
    <property type="entry name" value="HELO DOMAIN-CONTAINING PROTEIN-RELATED"/>
    <property type="match status" value="1"/>
</dbReference>
<dbReference type="GO" id="GO:0005524">
    <property type="term" value="F:ATP binding"/>
    <property type="evidence" value="ECO:0007669"/>
    <property type="project" value="InterPro"/>
</dbReference>
<dbReference type="Gene3D" id="1.10.510.10">
    <property type="entry name" value="Transferase(Phosphotransferase) domain 1"/>
    <property type="match status" value="1"/>
</dbReference>
<organism evidence="2 3">
    <name type="scientific">Cladophialophora psammophila CBS 110553</name>
    <dbReference type="NCBI Taxonomy" id="1182543"/>
    <lineage>
        <taxon>Eukaryota</taxon>
        <taxon>Fungi</taxon>
        <taxon>Dikarya</taxon>
        <taxon>Ascomycota</taxon>
        <taxon>Pezizomycotina</taxon>
        <taxon>Eurotiomycetes</taxon>
        <taxon>Chaetothyriomycetidae</taxon>
        <taxon>Chaetothyriales</taxon>
        <taxon>Herpotrichiellaceae</taxon>
        <taxon>Cladophialophora</taxon>
    </lineage>
</organism>
<dbReference type="PANTHER" id="PTHR37542:SF1">
    <property type="entry name" value="PRION-INHIBITION AND PROPAGATION HELO DOMAIN-CONTAINING PROTEIN"/>
    <property type="match status" value="1"/>
</dbReference>
<dbReference type="InterPro" id="IPR011009">
    <property type="entry name" value="Kinase-like_dom_sf"/>
</dbReference>
<sequence length="615" mass="70364">MSVVGEALAAPAAVAGIVGFGFQCLAGCIEGFQLFSTAFQVGKQTAHYRCAILLEEQRLLLWSKRSGLTEDKLDRRLNEAVINQVLSSLRELLTSTDKLSKRYSLNIRVGDPPSNPAPHYDSLSGEDLSFLESDTLAKERARLLETAKKIQKDVPFKRFWFAAIDKTKFKELLHDIRQLIQSLFDLLDAHVQDDILQQLRMQQADMVQLASQLSSLQTLIEAYNLSDVGNIPERTIALLRAIGLIPMPASADNAHVNELQTLMDEASQSRHASLLPLFSSRMEDMKHMGPSGLHGSVLYDGRTHYVEWKRYDWSDSEESRRRIQDSIVNLAMLLNAPKHPAFRTLDCVGIIDEPRSERYMFIYEWPVGGEQPTAPRSLHELLSSSFKPSLTDRIRLSRQLVHALFYLHLSNWMHKSFSSHNILFFPKSSEAPRTLDDPYIVGFSYSREDATGEPSQRLDRDPNSDIYRHPDCLEEDYAGFHKSYDVYSLGLVLFEIAKWRPLKETFLRSARAKALQAREKAEKELTKQELRELDEALLRECKAQDIKDMRKDLLDTAPKDNHPVDLAFRAGDKFRQVVLTCLGAEFDLVRKIKSDREFQETFFQSVWRPLEKCEV</sequence>
<dbReference type="Pfam" id="PF24476">
    <property type="entry name" value="DUF7580"/>
    <property type="match status" value="1"/>
</dbReference>
<accession>W9WPR0</accession>
<protein>
    <submittedName>
        <fullName evidence="2">Serine/threonine protein kinase</fullName>
    </submittedName>
</protein>
<feature type="domain" description="Protein kinase" evidence="1">
    <location>
        <begin position="283"/>
        <end position="575"/>
    </location>
</feature>
<dbReference type="eggNOG" id="ENOG502SI3S">
    <property type="taxonomic scope" value="Eukaryota"/>
</dbReference>
<dbReference type="STRING" id="1182543.W9WPR0"/>
<keyword evidence="2" id="KW-0418">Kinase</keyword>
<dbReference type="OrthoDB" id="1911848at2759"/>
<dbReference type="GeneID" id="19190961"/>
<evidence type="ECO:0000313" key="3">
    <source>
        <dbReference type="Proteomes" id="UP000019471"/>
    </source>
</evidence>
<reference evidence="2 3" key="1">
    <citation type="submission" date="2013-03" db="EMBL/GenBank/DDBJ databases">
        <title>The Genome Sequence of Cladophialophora psammophila CBS 110553.</title>
        <authorList>
            <consortium name="The Broad Institute Genomics Platform"/>
            <person name="Cuomo C."/>
            <person name="de Hoog S."/>
            <person name="Gorbushina A."/>
            <person name="Walker B."/>
            <person name="Young S.K."/>
            <person name="Zeng Q."/>
            <person name="Gargeya S."/>
            <person name="Fitzgerald M."/>
            <person name="Haas B."/>
            <person name="Abouelleil A."/>
            <person name="Allen A.W."/>
            <person name="Alvarado L."/>
            <person name="Arachchi H.M."/>
            <person name="Berlin A.M."/>
            <person name="Chapman S.B."/>
            <person name="Gainer-Dewar J."/>
            <person name="Goldberg J."/>
            <person name="Griggs A."/>
            <person name="Gujja S."/>
            <person name="Hansen M."/>
            <person name="Howarth C."/>
            <person name="Imamovic A."/>
            <person name="Ireland A."/>
            <person name="Larimer J."/>
            <person name="McCowan C."/>
            <person name="Murphy C."/>
            <person name="Pearson M."/>
            <person name="Poon T.W."/>
            <person name="Priest M."/>
            <person name="Roberts A."/>
            <person name="Saif S."/>
            <person name="Shea T."/>
            <person name="Sisk P."/>
            <person name="Sykes S."/>
            <person name="Wortman J."/>
            <person name="Nusbaum C."/>
            <person name="Birren B."/>
        </authorList>
    </citation>
    <scope>NUCLEOTIDE SEQUENCE [LARGE SCALE GENOMIC DNA]</scope>
    <source>
        <strain evidence="2 3">CBS 110553</strain>
    </source>
</reference>
<dbReference type="InterPro" id="IPR029498">
    <property type="entry name" value="HeLo_dom"/>
</dbReference>
<dbReference type="InterPro" id="IPR056002">
    <property type="entry name" value="DUF7580"/>
</dbReference>
<evidence type="ECO:0000259" key="1">
    <source>
        <dbReference type="PROSITE" id="PS50011"/>
    </source>
</evidence>
<keyword evidence="3" id="KW-1185">Reference proteome</keyword>
<dbReference type="AlphaFoldDB" id="W9WPR0"/>
<dbReference type="Proteomes" id="UP000019471">
    <property type="component" value="Unassembled WGS sequence"/>
</dbReference>
<dbReference type="GO" id="GO:0004674">
    <property type="term" value="F:protein serine/threonine kinase activity"/>
    <property type="evidence" value="ECO:0007669"/>
    <property type="project" value="UniProtKB-KW"/>
</dbReference>